<dbReference type="InterPro" id="IPR000160">
    <property type="entry name" value="GGDEF_dom"/>
</dbReference>
<dbReference type="PANTHER" id="PTHR45138">
    <property type="entry name" value="REGULATORY COMPONENTS OF SENSORY TRANSDUCTION SYSTEM"/>
    <property type="match status" value="1"/>
</dbReference>
<protein>
    <recommendedName>
        <fullName evidence="1">diguanylate cyclase</fullName>
        <ecNumber evidence="1">2.7.7.65</ecNumber>
    </recommendedName>
</protein>
<accession>A0ABR9B5H4</accession>
<evidence type="ECO:0000256" key="1">
    <source>
        <dbReference type="ARBA" id="ARBA00012528"/>
    </source>
</evidence>
<keyword evidence="3" id="KW-0812">Transmembrane</keyword>
<keyword evidence="3" id="KW-1133">Transmembrane helix</keyword>
<dbReference type="Pfam" id="PF00990">
    <property type="entry name" value="GGDEF"/>
    <property type="match status" value="1"/>
</dbReference>
<dbReference type="InterPro" id="IPR043128">
    <property type="entry name" value="Rev_trsase/Diguanyl_cyclase"/>
</dbReference>
<dbReference type="CDD" id="cd01949">
    <property type="entry name" value="GGDEF"/>
    <property type="match status" value="1"/>
</dbReference>
<dbReference type="PANTHER" id="PTHR45138:SF9">
    <property type="entry name" value="DIGUANYLATE CYCLASE DGCM-RELATED"/>
    <property type="match status" value="1"/>
</dbReference>
<dbReference type="RefSeq" id="WP_187716459.1">
    <property type="nucleotide sequence ID" value="NZ_JACTAH010000001.1"/>
</dbReference>
<evidence type="ECO:0000256" key="3">
    <source>
        <dbReference type="SAM" id="Phobius"/>
    </source>
</evidence>
<keyword evidence="6" id="KW-1185">Reference proteome</keyword>
<evidence type="ECO:0000256" key="2">
    <source>
        <dbReference type="ARBA" id="ARBA00034247"/>
    </source>
</evidence>
<dbReference type="SMART" id="SM00267">
    <property type="entry name" value="GGDEF"/>
    <property type="match status" value="1"/>
</dbReference>
<name>A0ABR9B5H4_9RHOO</name>
<comment type="caution">
    <text evidence="5">The sequence shown here is derived from an EMBL/GenBank/DDBJ whole genome shotgun (WGS) entry which is preliminary data.</text>
</comment>
<dbReference type="EC" id="2.7.7.65" evidence="1"/>
<dbReference type="SUPFAM" id="SSF55073">
    <property type="entry name" value="Nucleotide cyclase"/>
    <property type="match status" value="1"/>
</dbReference>
<dbReference type="PROSITE" id="PS50887">
    <property type="entry name" value="GGDEF"/>
    <property type="match status" value="1"/>
</dbReference>
<dbReference type="CDD" id="cd18773">
    <property type="entry name" value="PDC1_HK_sensor"/>
    <property type="match status" value="1"/>
</dbReference>
<evidence type="ECO:0000259" key="4">
    <source>
        <dbReference type="PROSITE" id="PS50887"/>
    </source>
</evidence>
<keyword evidence="3" id="KW-0472">Membrane</keyword>
<reference evidence="6" key="1">
    <citation type="submission" date="2023-07" db="EMBL/GenBank/DDBJ databases">
        <title>Thauera sp. CAU 1555 isolated from sand of Yaerae Beach.</title>
        <authorList>
            <person name="Kim W."/>
        </authorList>
    </citation>
    <scope>NUCLEOTIDE SEQUENCE [LARGE SCALE GENOMIC DNA]</scope>
    <source>
        <strain evidence="6">CAU 1555</strain>
    </source>
</reference>
<dbReference type="InterPro" id="IPR050469">
    <property type="entry name" value="Diguanylate_Cyclase"/>
</dbReference>
<dbReference type="Proteomes" id="UP000603602">
    <property type="component" value="Unassembled WGS sequence"/>
</dbReference>
<feature type="transmembrane region" description="Helical" evidence="3">
    <location>
        <begin position="294"/>
        <end position="316"/>
    </location>
</feature>
<organism evidence="5 6">
    <name type="scientific">Thauera sedimentorum</name>
    <dbReference type="NCBI Taxonomy" id="2767595"/>
    <lineage>
        <taxon>Bacteria</taxon>
        <taxon>Pseudomonadati</taxon>
        <taxon>Pseudomonadota</taxon>
        <taxon>Betaproteobacteria</taxon>
        <taxon>Rhodocyclales</taxon>
        <taxon>Zoogloeaceae</taxon>
        <taxon>Thauera</taxon>
    </lineage>
</organism>
<gene>
    <name evidence="5" type="ORF">IFO67_01845</name>
</gene>
<dbReference type="NCBIfam" id="TIGR00254">
    <property type="entry name" value="GGDEF"/>
    <property type="match status" value="1"/>
</dbReference>
<evidence type="ECO:0000313" key="6">
    <source>
        <dbReference type="Proteomes" id="UP000603602"/>
    </source>
</evidence>
<sequence>MFAAAALVASLLFGLLYWLHGVYVEREHRHRHQAERELQSINQLQLRALNAWRQDALRDAGMLVEDGLLAAALAQWRGAADRTARERVGERLRALKELGHYTAVHYVDIQGKVHLSALGEVSEPGVDRVPDSESAFLREALASAVPVMSEPVARQVFAFPSVSVFAPLYDDERAIGAVWLVQDLRVGLIPLVEPWPTPSQTARSSIVWREGDLARYLNAPRGANAEVLHYTYPLDAGHTAVVQALEGVRGVFYARDESGRAVMAVASPVFGTDWMLVSAVEIAEVFADVRRRELLALTLPVSLLLLFSAGVIGVVLRRAWQRERVLTQALQRSLGGLEAELRVDPLTGVANRRAIDESARFQLALAVRGRTPLSLLMIDVDHFKNFNDHYGHPAGDQCLKSVAAALQAHVGRAGELVGRYGGEEFAVLLPLSDAKAALDLAQRMCKAVRELRIPHAASAGGPWVTVSVGVAWLKPEEIALDLARAHHEAPGGAVDWPPLRNLFERADMALYEAKRTGRDRAVLYDDLAGCTVS</sequence>
<dbReference type="InterPro" id="IPR029787">
    <property type="entry name" value="Nucleotide_cyclase"/>
</dbReference>
<feature type="domain" description="GGDEF" evidence="4">
    <location>
        <begin position="371"/>
        <end position="526"/>
    </location>
</feature>
<evidence type="ECO:0000313" key="5">
    <source>
        <dbReference type="EMBL" id="MBD8501617.1"/>
    </source>
</evidence>
<proteinExistence type="predicted"/>
<dbReference type="Gene3D" id="3.30.70.270">
    <property type="match status" value="1"/>
</dbReference>
<comment type="catalytic activity">
    <reaction evidence="2">
        <text>2 GTP = 3',3'-c-di-GMP + 2 diphosphate</text>
        <dbReference type="Rhea" id="RHEA:24898"/>
        <dbReference type="ChEBI" id="CHEBI:33019"/>
        <dbReference type="ChEBI" id="CHEBI:37565"/>
        <dbReference type="ChEBI" id="CHEBI:58805"/>
        <dbReference type="EC" id="2.7.7.65"/>
    </reaction>
</comment>
<dbReference type="EMBL" id="JACYTO010000001">
    <property type="protein sequence ID" value="MBD8501617.1"/>
    <property type="molecule type" value="Genomic_DNA"/>
</dbReference>